<dbReference type="Proteomes" id="UP000887580">
    <property type="component" value="Unplaced"/>
</dbReference>
<accession>A0AC35FRT5</accession>
<evidence type="ECO:0000313" key="2">
    <source>
        <dbReference type="WBParaSite" id="PS1159_v2.g20250.t1"/>
    </source>
</evidence>
<reference evidence="2" key="1">
    <citation type="submission" date="2022-11" db="UniProtKB">
        <authorList>
            <consortium name="WormBaseParasite"/>
        </authorList>
    </citation>
    <scope>IDENTIFICATION</scope>
</reference>
<organism evidence="1 2">
    <name type="scientific">Panagrolaimus sp. PS1159</name>
    <dbReference type="NCBI Taxonomy" id="55785"/>
    <lineage>
        <taxon>Eukaryota</taxon>
        <taxon>Metazoa</taxon>
        <taxon>Ecdysozoa</taxon>
        <taxon>Nematoda</taxon>
        <taxon>Chromadorea</taxon>
        <taxon>Rhabditida</taxon>
        <taxon>Tylenchina</taxon>
        <taxon>Panagrolaimomorpha</taxon>
        <taxon>Panagrolaimoidea</taxon>
        <taxon>Panagrolaimidae</taxon>
        <taxon>Panagrolaimus</taxon>
    </lineage>
</organism>
<proteinExistence type="predicted"/>
<dbReference type="WBParaSite" id="PS1159_v2.g20250.t1">
    <property type="protein sequence ID" value="PS1159_v2.g20250.t1"/>
    <property type="gene ID" value="PS1159_v2.g20250"/>
</dbReference>
<evidence type="ECO:0000313" key="1">
    <source>
        <dbReference type="Proteomes" id="UP000887580"/>
    </source>
</evidence>
<sequence>MPPSAAAVVAQTRRRESSSSSRLDIASSASAHSLQSSTSSLQNPPPHSPLLYHHSPQPRHPVINRSNSHVTDVENFRSSSPTNYHHLGIPNDGPLGSGRLRRNSTHSMHSAAMLPPPCPPSSSGNFLNPNCHRRLPMLPPGSAGRLSPMTIRRASSPRMLPTPPPNNSSNPDISSPHFSSASPSPPCIGGYLERRPSSGRRLPPEPPSPRTPPVQVNNTNNTLSSPFGAISNNILSTPSPPMNHQISSPNLLQKSPSRNTLQPTTTTSHKLPPLPPEASSLGQRLVPEPIQMPTTNGIVKSAPQSPRSPNSYYSNNSSSQNGPSPQRQRKFSDVRDLARNGSMAAVLEQQHILRQEFNATPDSALVQSVSDHSSIFPSTEQKKN</sequence>
<protein>
    <submittedName>
        <fullName evidence="2">Uncharacterized protein</fullName>
    </submittedName>
</protein>
<name>A0AC35FRT5_9BILA</name>